<evidence type="ECO:0000313" key="1">
    <source>
        <dbReference type="EMBL" id="ERG94166.1"/>
    </source>
</evidence>
<reference evidence="1 2" key="1">
    <citation type="journal article" date="2013" name="PLoS ONE">
        <title>Assembly-driven community genomics of a hypersaline microbial ecosystem.</title>
        <authorList>
            <person name="Podell S."/>
            <person name="Ugalde J.A."/>
            <person name="Narasingarao P."/>
            <person name="Banfield J.F."/>
            <person name="Heidelberg K.B."/>
            <person name="Allen E.E."/>
        </authorList>
    </citation>
    <scope>NUCLEOTIDE SEQUENCE [LARGE SCALE GENOMIC DNA]</scope>
    <source>
        <strain evidence="2">J07HQW2</strain>
    </source>
</reference>
<proteinExistence type="predicted"/>
<accession>U1PPD7</accession>
<protein>
    <submittedName>
        <fullName evidence="1">Uncharacterized protein</fullName>
    </submittedName>
</protein>
<evidence type="ECO:0000313" key="2">
    <source>
        <dbReference type="Proteomes" id="UP000030710"/>
    </source>
</evidence>
<dbReference type="Proteomes" id="UP000030710">
    <property type="component" value="Unassembled WGS sequence"/>
</dbReference>
<name>U1PPD7_9EURY</name>
<gene>
    <name evidence="1" type="ORF">J07HQW2_00600</name>
</gene>
<dbReference type="AlphaFoldDB" id="U1PPD7"/>
<dbReference type="eggNOG" id="arCOG12164">
    <property type="taxonomic scope" value="Archaea"/>
</dbReference>
<dbReference type="EMBL" id="KE356561">
    <property type="protein sequence ID" value="ERG94166.1"/>
    <property type="molecule type" value="Genomic_DNA"/>
</dbReference>
<sequence>MSSFSSGANQPSDIPDEIAYTEDEVQFDLTAYSRFIEVVAGVKVADDLSARQHYRIRNRIEAFIHDARRYDIWTSELLKVYPNVDSLSEVTALARALRQHEQYHTP</sequence>
<dbReference type="HOGENOM" id="CLU_156331_0_0_2"/>
<dbReference type="RefSeq" id="WP_021053659.1">
    <property type="nucleotide sequence ID" value="NZ_KE356561.1"/>
</dbReference>
<organism evidence="1 2">
    <name type="scientific">Haloquadratum walsbyi J07HQW2</name>
    <dbReference type="NCBI Taxonomy" id="1238425"/>
    <lineage>
        <taxon>Archaea</taxon>
        <taxon>Methanobacteriati</taxon>
        <taxon>Methanobacteriota</taxon>
        <taxon>Stenosarchaea group</taxon>
        <taxon>Halobacteria</taxon>
        <taxon>Halobacteriales</taxon>
        <taxon>Haloferacaceae</taxon>
        <taxon>Haloquadratum</taxon>
    </lineage>
</organism>